<keyword evidence="2" id="KW-1185">Reference proteome</keyword>
<reference evidence="1 2" key="1">
    <citation type="submission" date="2019-04" db="EMBL/GenBank/DDBJ databases">
        <title>Lysinibacillus genome sequencing.</title>
        <authorList>
            <person name="Dunlap C."/>
        </authorList>
    </citation>
    <scope>NUCLEOTIDE SEQUENCE [LARGE SCALE GENOMIC DNA]</scope>
    <source>
        <strain evidence="1 2">CCTCC AB 2010389</strain>
    </source>
</reference>
<sequence>MGKILRFKKAPTLKDFEGLSVNGGTFENGDGFIQKNTIVMKVPNTFRFSTAIEIYSNGEGICDLIMAQFLTRGPDLWEMGDAFYRIGFNDEGDTEQQLRNLCDELINRGLVDWVE</sequence>
<gene>
    <name evidence="1" type="ORF">FC756_08505</name>
</gene>
<dbReference type="EMBL" id="SZPU01000022">
    <property type="protein sequence ID" value="TKI70135.1"/>
    <property type="molecule type" value="Genomic_DNA"/>
</dbReference>
<dbReference type="AlphaFoldDB" id="A0A4U2Z887"/>
<dbReference type="Proteomes" id="UP000308744">
    <property type="component" value="Unassembled WGS sequence"/>
</dbReference>
<proteinExistence type="predicted"/>
<evidence type="ECO:0000313" key="2">
    <source>
        <dbReference type="Proteomes" id="UP000308744"/>
    </source>
</evidence>
<accession>A0A4U2Z887</accession>
<protein>
    <submittedName>
        <fullName evidence="1">Uncharacterized protein</fullName>
    </submittedName>
</protein>
<organism evidence="1 2">
    <name type="scientific">Lysinibacillus mangiferihumi</name>
    <dbReference type="NCBI Taxonomy" id="1130819"/>
    <lineage>
        <taxon>Bacteria</taxon>
        <taxon>Bacillati</taxon>
        <taxon>Bacillota</taxon>
        <taxon>Bacilli</taxon>
        <taxon>Bacillales</taxon>
        <taxon>Bacillaceae</taxon>
        <taxon>Lysinibacillus</taxon>
    </lineage>
</organism>
<name>A0A4U2Z887_9BACI</name>
<dbReference type="RefSeq" id="WP_107893839.1">
    <property type="nucleotide sequence ID" value="NZ_PYWM01000001.1"/>
</dbReference>
<evidence type="ECO:0000313" key="1">
    <source>
        <dbReference type="EMBL" id="TKI70135.1"/>
    </source>
</evidence>
<comment type="caution">
    <text evidence="1">The sequence shown here is derived from an EMBL/GenBank/DDBJ whole genome shotgun (WGS) entry which is preliminary data.</text>
</comment>